<accession>A0ABQ8KJU2</accession>
<name>A0ABQ8KJU2_9APHY</name>
<protein>
    <recommendedName>
        <fullName evidence="4">C3H1-type domain-containing protein</fullName>
    </recommendedName>
</protein>
<organism evidence="2 3">
    <name type="scientific">Rhodofomes roseus</name>
    <dbReference type="NCBI Taxonomy" id="34475"/>
    <lineage>
        <taxon>Eukaryota</taxon>
        <taxon>Fungi</taxon>
        <taxon>Dikarya</taxon>
        <taxon>Basidiomycota</taxon>
        <taxon>Agaricomycotina</taxon>
        <taxon>Agaricomycetes</taxon>
        <taxon>Polyporales</taxon>
        <taxon>Rhodofomes</taxon>
    </lineage>
</organism>
<feature type="region of interest" description="Disordered" evidence="1">
    <location>
        <begin position="103"/>
        <end position="147"/>
    </location>
</feature>
<sequence>MIAVPLGICKYWYNPDFLSTVIGKIRHTSWHARQCHRPNCPYFHTPDYSPEFMPLRFNTPHNGPQVRYIRLICCKLRRVLASLPSTCSAEEVLDSRITMRCAPGRSDSAPSSTLARQTARPGDYDNYEKPNGAAQVHIPRTMPTPRHDGISLGDDTARVARRVLAGAHVASEGRRTLPPEVIPPAKLSGGSRARIRVNLRSRDTVSA</sequence>
<proteinExistence type="predicted"/>
<dbReference type="RefSeq" id="XP_047780088.1">
    <property type="nucleotide sequence ID" value="XM_047919465.1"/>
</dbReference>
<evidence type="ECO:0000313" key="3">
    <source>
        <dbReference type="Proteomes" id="UP000814176"/>
    </source>
</evidence>
<comment type="caution">
    <text evidence="2">The sequence shown here is derived from an EMBL/GenBank/DDBJ whole genome shotgun (WGS) entry which is preliminary data.</text>
</comment>
<reference evidence="2 3" key="1">
    <citation type="journal article" date="2021" name="Environ. Microbiol.">
        <title>Gene family expansions and transcriptome signatures uncover fungal adaptations to wood decay.</title>
        <authorList>
            <person name="Hage H."/>
            <person name="Miyauchi S."/>
            <person name="Viragh M."/>
            <person name="Drula E."/>
            <person name="Min B."/>
            <person name="Chaduli D."/>
            <person name="Navarro D."/>
            <person name="Favel A."/>
            <person name="Norest M."/>
            <person name="Lesage-Meessen L."/>
            <person name="Balint B."/>
            <person name="Merenyi Z."/>
            <person name="de Eugenio L."/>
            <person name="Morin E."/>
            <person name="Martinez A.T."/>
            <person name="Baldrian P."/>
            <person name="Stursova M."/>
            <person name="Martinez M.J."/>
            <person name="Novotny C."/>
            <person name="Magnuson J.K."/>
            <person name="Spatafora J.W."/>
            <person name="Maurice S."/>
            <person name="Pangilinan J."/>
            <person name="Andreopoulos W."/>
            <person name="LaButti K."/>
            <person name="Hundley H."/>
            <person name="Na H."/>
            <person name="Kuo A."/>
            <person name="Barry K."/>
            <person name="Lipzen A."/>
            <person name="Henrissat B."/>
            <person name="Riley R."/>
            <person name="Ahrendt S."/>
            <person name="Nagy L.G."/>
            <person name="Grigoriev I.V."/>
            <person name="Martin F."/>
            <person name="Rosso M.N."/>
        </authorList>
    </citation>
    <scope>NUCLEOTIDE SEQUENCE [LARGE SCALE GENOMIC DNA]</scope>
    <source>
        <strain evidence="2 3">CIRM-BRFM 1785</strain>
    </source>
</reference>
<keyword evidence="3" id="KW-1185">Reference proteome</keyword>
<dbReference type="GeneID" id="72000197"/>
<dbReference type="EMBL" id="JADCUA010000008">
    <property type="protein sequence ID" value="KAH9838050.1"/>
    <property type="molecule type" value="Genomic_DNA"/>
</dbReference>
<evidence type="ECO:0000313" key="2">
    <source>
        <dbReference type="EMBL" id="KAH9838050.1"/>
    </source>
</evidence>
<evidence type="ECO:0008006" key="4">
    <source>
        <dbReference type="Google" id="ProtNLM"/>
    </source>
</evidence>
<dbReference type="Proteomes" id="UP000814176">
    <property type="component" value="Unassembled WGS sequence"/>
</dbReference>
<evidence type="ECO:0000256" key="1">
    <source>
        <dbReference type="SAM" id="MobiDB-lite"/>
    </source>
</evidence>
<gene>
    <name evidence="2" type="ORF">C8Q71DRAFT_575745</name>
</gene>